<dbReference type="InterPro" id="IPR036097">
    <property type="entry name" value="HisK_dim/P_sf"/>
</dbReference>
<dbReference type="SUPFAM" id="SSF47226">
    <property type="entry name" value="Histidine-containing phosphotransfer domain, HPT domain"/>
    <property type="match status" value="1"/>
</dbReference>
<dbReference type="Pfam" id="PF02518">
    <property type="entry name" value="HATPase_c"/>
    <property type="match status" value="1"/>
</dbReference>
<keyword evidence="6 17" id="KW-0597">Phosphoprotein</keyword>
<dbReference type="PROSITE" id="PS50110">
    <property type="entry name" value="RESPONSE_REGULATORY"/>
    <property type="match status" value="2"/>
</dbReference>
<feature type="domain" description="Response regulatory" evidence="20">
    <location>
        <begin position="867"/>
        <end position="984"/>
    </location>
</feature>
<evidence type="ECO:0000256" key="4">
    <source>
        <dbReference type="ARBA" id="ARBA00012438"/>
    </source>
</evidence>
<dbReference type="SMART" id="SM00387">
    <property type="entry name" value="HATPase_c"/>
    <property type="match status" value="1"/>
</dbReference>
<gene>
    <name evidence="25" type="ORF">ICC18_21060</name>
</gene>
<dbReference type="PRINTS" id="PR00344">
    <property type="entry name" value="BCTRLSENSOR"/>
</dbReference>
<evidence type="ECO:0000259" key="20">
    <source>
        <dbReference type="PROSITE" id="PS50110"/>
    </source>
</evidence>
<feature type="transmembrane region" description="Helical" evidence="18">
    <location>
        <begin position="276"/>
        <end position="298"/>
    </location>
</feature>
<evidence type="ECO:0000256" key="12">
    <source>
        <dbReference type="ARBA" id="ARBA00022989"/>
    </source>
</evidence>
<dbReference type="InterPro" id="IPR011006">
    <property type="entry name" value="CheY-like_superfamily"/>
</dbReference>
<feature type="modified residue" description="4-aspartylphosphate" evidence="17">
    <location>
        <position position="1057"/>
    </location>
</feature>
<evidence type="ECO:0000256" key="2">
    <source>
        <dbReference type="ARBA" id="ARBA00004651"/>
    </source>
</evidence>
<feature type="domain" description="HAMP" evidence="23">
    <location>
        <begin position="301"/>
        <end position="354"/>
    </location>
</feature>
<dbReference type="Pfam" id="PF00672">
    <property type="entry name" value="HAMP"/>
    <property type="match status" value="1"/>
</dbReference>
<dbReference type="Gene3D" id="3.40.50.2300">
    <property type="match status" value="2"/>
</dbReference>
<dbReference type="Pfam" id="PF13426">
    <property type="entry name" value="PAS_9"/>
    <property type="match status" value="2"/>
</dbReference>
<evidence type="ECO:0000259" key="22">
    <source>
        <dbReference type="PROSITE" id="PS50113"/>
    </source>
</evidence>
<dbReference type="SMART" id="SM00388">
    <property type="entry name" value="HisKA"/>
    <property type="match status" value="1"/>
</dbReference>
<dbReference type="SUPFAM" id="SSF55785">
    <property type="entry name" value="PYP-like sensor domain (PAS domain)"/>
    <property type="match status" value="2"/>
</dbReference>
<dbReference type="PROSITE" id="PS50112">
    <property type="entry name" value="PAS"/>
    <property type="match status" value="1"/>
</dbReference>
<evidence type="ECO:0000256" key="8">
    <source>
        <dbReference type="ARBA" id="ARBA00022692"/>
    </source>
</evidence>
<dbReference type="InterPro" id="IPR003594">
    <property type="entry name" value="HATPase_dom"/>
</dbReference>
<dbReference type="SMART" id="SM00091">
    <property type="entry name" value="PAS"/>
    <property type="match status" value="2"/>
</dbReference>
<keyword evidence="9" id="KW-0547">Nucleotide-binding</keyword>
<protein>
    <recommendedName>
        <fullName evidence="15">Circadian input-output histidine kinase CikA</fullName>
        <ecNumber evidence="4">2.7.13.3</ecNumber>
    </recommendedName>
</protein>
<feature type="domain" description="Histidine kinase" evidence="19">
    <location>
        <begin position="632"/>
        <end position="853"/>
    </location>
</feature>
<dbReference type="Gene3D" id="1.10.287.130">
    <property type="match status" value="1"/>
</dbReference>
<dbReference type="NCBIfam" id="TIGR00229">
    <property type="entry name" value="sensory_box"/>
    <property type="match status" value="2"/>
</dbReference>
<dbReference type="Pfam" id="PF00512">
    <property type="entry name" value="HisKA"/>
    <property type="match status" value="1"/>
</dbReference>
<dbReference type="InterPro" id="IPR036641">
    <property type="entry name" value="HPT_dom_sf"/>
</dbReference>
<dbReference type="SUPFAM" id="SSF55874">
    <property type="entry name" value="ATPase domain of HSP90 chaperone/DNA topoisomerase II/histidine kinase"/>
    <property type="match status" value="1"/>
</dbReference>
<reference evidence="25" key="1">
    <citation type="submission" date="2020-09" db="EMBL/GenBank/DDBJ databases">
        <title>Draft Genome Sequence of Paenibacillus sp. WST5.</title>
        <authorList>
            <person name="Bao Z."/>
        </authorList>
    </citation>
    <scope>NUCLEOTIDE SEQUENCE</scope>
    <source>
        <strain evidence="25">WST5</strain>
    </source>
</reference>
<evidence type="ECO:0000256" key="15">
    <source>
        <dbReference type="ARBA" id="ARBA00074306"/>
    </source>
</evidence>
<evidence type="ECO:0000256" key="5">
    <source>
        <dbReference type="ARBA" id="ARBA00022475"/>
    </source>
</evidence>
<dbReference type="CDD" id="cd00082">
    <property type="entry name" value="HisKA"/>
    <property type="match status" value="1"/>
</dbReference>
<dbReference type="InterPro" id="IPR036890">
    <property type="entry name" value="HATPase_C_sf"/>
</dbReference>
<accession>A0A926KTH3</accession>
<dbReference type="Pfam" id="PF02743">
    <property type="entry name" value="dCache_1"/>
    <property type="match status" value="1"/>
</dbReference>
<keyword evidence="11" id="KW-0067">ATP-binding</keyword>
<dbReference type="Gene3D" id="6.10.340.10">
    <property type="match status" value="1"/>
</dbReference>
<dbReference type="SUPFAM" id="SSF158472">
    <property type="entry name" value="HAMP domain-like"/>
    <property type="match status" value="1"/>
</dbReference>
<evidence type="ECO:0000259" key="21">
    <source>
        <dbReference type="PROSITE" id="PS50112"/>
    </source>
</evidence>
<dbReference type="PROSITE" id="PS50885">
    <property type="entry name" value="HAMP"/>
    <property type="match status" value="1"/>
</dbReference>
<evidence type="ECO:0000256" key="17">
    <source>
        <dbReference type="PROSITE-ProRule" id="PRU00169"/>
    </source>
</evidence>
<name>A0A926KTH3_9BACL</name>
<evidence type="ECO:0000313" key="26">
    <source>
        <dbReference type="Proteomes" id="UP000650466"/>
    </source>
</evidence>
<dbReference type="PROSITE" id="PS50894">
    <property type="entry name" value="HPT"/>
    <property type="match status" value="1"/>
</dbReference>
<evidence type="ECO:0000256" key="18">
    <source>
        <dbReference type="SAM" id="Phobius"/>
    </source>
</evidence>
<dbReference type="InterPro" id="IPR008207">
    <property type="entry name" value="Sig_transdc_His_kin_Hpt_dom"/>
</dbReference>
<feature type="domain" description="PAC" evidence="22">
    <location>
        <begin position="562"/>
        <end position="614"/>
    </location>
</feature>
<evidence type="ECO:0000256" key="6">
    <source>
        <dbReference type="ARBA" id="ARBA00022553"/>
    </source>
</evidence>
<dbReference type="Proteomes" id="UP000650466">
    <property type="component" value="Unassembled WGS sequence"/>
</dbReference>
<dbReference type="InterPro" id="IPR033479">
    <property type="entry name" value="dCache_1"/>
</dbReference>
<dbReference type="EC" id="2.7.13.3" evidence="4"/>
<keyword evidence="26" id="KW-1185">Reference proteome</keyword>
<evidence type="ECO:0000256" key="13">
    <source>
        <dbReference type="ARBA" id="ARBA00023012"/>
    </source>
</evidence>
<dbReference type="InterPro" id="IPR003660">
    <property type="entry name" value="HAMP_dom"/>
</dbReference>
<dbReference type="EMBL" id="JACVVD010000008">
    <property type="protein sequence ID" value="MBD0382611.1"/>
    <property type="molecule type" value="Genomic_DNA"/>
</dbReference>
<dbReference type="PANTHER" id="PTHR45339:SF1">
    <property type="entry name" value="HYBRID SIGNAL TRANSDUCTION HISTIDINE KINASE J"/>
    <property type="match status" value="1"/>
</dbReference>
<dbReference type="SMART" id="SM00304">
    <property type="entry name" value="HAMP"/>
    <property type="match status" value="1"/>
</dbReference>
<keyword evidence="8 18" id="KW-0812">Transmembrane</keyword>
<feature type="domain" description="PAC" evidence="22">
    <location>
        <begin position="441"/>
        <end position="493"/>
    </location>
</feature>
<dbReference type="FunFam" id="3.30.565.10:FF:000010">
    <property type="entry name" value="Sensor histidine kinase RcsC"/>
    <property type="match status" value="1"/>
</dbReference>
<evidence type="ECO:0000256" key="11">
    <source>
        <dbReference type="ARBA" id="ARBA00022840"/>
    </source>
</evidence>
<dbReference type="SUPFAM" id="SSF47384">
    <property type="entry name" value="Homodimeric domain of signal transducing histidine kinase"/>
    <property type="match status" value="1"/>
</dbReference>
<evidence type="ECO:0000256" key="3">
    <source>
        <dbReference type="ARBA" id="ARBA00006402"/>
    </source>
</evidence>
<dbReference type="AlphaFoldDB" id="A0A926KTH3"/>
<comment type="caution">
    <text evidence="25">The sequence shown here is derived from an EMBL/GenBank/DDBJ whole genome shotgun (WGS) entry which is preliminary data.</text>
</comment>
<dbReference type="InterPro" id="IPR001610">
    <property type="entry name" value="PAC"/>
</dbReference>
<dbReference type="Gene3D" id="3.30.450.20">
    <property type="entry name" value="PAS domain"/>
    <property type="match status" value="3"/>
</dbReference>
<dbReference type="Gene3D" id="3.30.565.10">
    <property type="entry name" value="Histidine kinase-like ATPase, C-terminal domain"/>
    <property type="match status" value="1"/>
</dbReference>
<dbReference type="InterPro" id="IPR004358">
    <property type="entry name" value="Sig_transdc_His_kin-like_C"/>
</dbReference>
<dbReference type="GO" id="GO:0005524">
    <property type="term" value="F:ATP binding"/>
    <property type="evidence" value="ECO:0007669"/>
    <property type="project" value="UniProtKB-KW"/>
</dbReference>
<dbReference type="InterPro" id="IPR001789">
    <property type="entry name" value="Sig_transdc_resp-reg_receiver"/>
</dbReference>
<evidence type="ECO:0000259" key="23">
    <source>
        <dbReference type="PROSITE" id="PS50885"/>
    </source>
</evidence>
<comment type="similarity">
    <text evidence="3">In the N-terminal section; belongs to the phytochrome family.</text>
</comment>
<keyword evidence="5" id="KW-1003">Cell membrane</keyword>
<evidence type="ECO:0000256" key="1">
    <source>
        <dbReference type="ARBA" id="ARBA00000085"/>
    </source>
</evidence>
<proteinExistence type="inferred from homology"/>
<evidence type="ECO:0000256" key="16">
    <source>
        <dbReference type="PROSITE-ProRule" id="PRU00110"/>
    </source>
</evidence>
<dbReference type="PROSITE" id="PS50113">
    <property type="entry name" value="PAC"/>
    <property type="match status" value="2"/>
</dbReference>
<dbReference type="Pfam" id="PF00072">
    <property type="entry name" value="Response_reg"/>
    <property type="match status" value="1"/>
</dbReference>
<dbReference type="InterPro" id="IPR003661">
    <property type="entry name" value="HisK_dim/P_dom"/>
</dbReference>
<dbReference type="InterPro" id="IPR000014">
    <property type="entry name" value="PAS"/>
</dbReference>
<dbReference type="GO" id="GO:0000155">
    <property type="term" value="F:phosphorelay sensor kinase activity"/>
    <property type="evidence" value="ECO:0007669"/>
    <property type="project" value="InterPro"/>
</dbReference>
<evidence type="ECO:0000259" key="24">
    <source>
        <dbReference type="PROSITE" id="PS50894"/>
    </source>
</evidence>
<feature type="modified residue" description="Phosphohistidine" evidence="16">
    <location>
        <position position="1186"/>
    </location>
</feature>
<evidence type="ECO:0000256" key="10">
    <source>
        <dbReference type="ARBA" id="ARBA00022777"/>
    </source>
</evidence>
<evidence type="ECO:0000256" key="9">
    <source>
        <dbReference type="ARBA" id="ARBA00022741"/>
    </source>
</evidence>
<dbReference type="InterPro" id="IPR035965">
    <property type="entry name" value="PAS-like_dom_sf"/>
</dbReference>
<dbReference type="PROSITE" id="PS50109">
    <property type="entry name" value="HIS_KIN"/>
    <property type="match status" value="1"/>
</dbReference>
<keyword evidence="7" id="KW-0808">Transferase</keyword>
<feature type="domain" description="Response regulatory" evidence="20">
    <location>
        <begin position="1008"/>
        <end position="1124"/>
    </location>
</feature>
<evidence type="ECO:0000259" key="19">
    <source>
        <dbReference type="PROSITE" id="PS50109"/>
    </source>
</evidence>
<keyword evidence="13" id="KW-0902">Two-component regulatory system</keyword>
<dbReference type="SUPFAM" id="SSF52172">
    <property type="entry name" value="CheY-like"/>
    <property type="match status" value="2"/>
</dbReference>
<evidence type="ECO:0000313" key="25">
    <source>
        <dbReference type="EMBL" id="MBD0382611.1"/>
    </source>
</evidence>
<feature type="domain" description="HPt" evidence="24">
    <location>
        <begin position="1147"/>
        <end position="1244"/>
    </location>
</feature>
<feature type="domain" description="PAS" evidence="21">
    <location>
        <begin position="490"/>
        <end position="531"/>
    </location>
</feature>
<dbReference type="SMART" id="SM00448">
    <property type="entry name" value="REC"/>
    <property type="match status" value="2"/>
</dbReference>
<dbReference type="CDD" id="cd00156">
    <property type="entry name" value="REC"/>
    <property type="match status" value="1"/>
</dbReference>
<dbReference type="RefSeq" id="WP_188176410.1">
    <property type="nucleotide sequence ID" value="NZ_JACVVD010000008.1"/>
</dbReference>
<evidence type="ECO:0000256" key="14">
    <source>
        <dbReference type="ARBA" id="ARBA00023136"/>
    </source>
</evidence>
<dbReference type="CDD" id="cd06225">
    <property type="entry name" value="HAMP"/>
    <property type="match status" value="1"/>
</dbReference>
<dbReference type="InterPro" id="IPR000700">
    <property type="entry name" value="PAS-assoc_C"/>
</dbReference>
<comment type="subcellular location">
    <subcellularLocation>
        <location evidence="2">Cell membrane</location>
        <topology evidence="2">Multi-pass membrane protein</topology>
    </subcellularLocation>
</comment>
<sequence>MLKNSSLRFKLLATLILITSISLSLVGTANYMLSKNKLIRQMEDQSISSVINSARNLHDFLSIRLAEVELISRTSVMKKGSMAEQLDFLRGEMKTGAGRFYNMGVADLTGRLTLTSGQSLDISGTRRFEEALLGKTFISDPRFGRVTNKYLFSISAPVFNENNVITSIIVISMDADQTFRRHLHPPSEFYKTFIINKEGLMLNNTDPSETLLSNILTKYPDFAPKFNEAITKDSGIINDVYDGQRVHMFYARIPQSDWYLAYLTPVAAFEAPTSPLLWSTVGLLILTELVLSGLIYWASNSMFITRIQQILQVTEAVADGDFYMKPLTFNSNDELGALAHSVNGMIENLRELFEPFNAFIHHNQYAMIVTDPLFTVNHFNRRAEEMLGYTYAEVYKKATPLLWSDPEQLNQRAAQYSAELQENIPADCTALVIRTIRHLKEDTEWIWHHKEGGRIFVQANASIITHPDGGLKGYVFIARDISGIKESMETKERLLSIVENAHDSIITFNKDGNIFYMNHMARRFVGLVDQQTEYEHFSNIVDFHSDSNLDEGLAIATEQGFWEFEAEVTTKDNRKIFTSLTIVPHCPADGGECYYSAISRDITDQVRVKEELIHAKQEADEANLAKGIFLARMSHEIRTPLNGIIGLSYLMERTSMTPLQKDYMNKISASSQSLAKIINDILDFSKLDANKLTIEHVAFELDETIDRVSETLSVLLGHKPIDFVCQINEDVPLSLIGDPLRMYQVLLNLTSNAVKFTEQGTITLRVEVEQMSGEEVRLAISIIDTGLGMREDQLAQLFQPFVQVDGSTSRKYGGTGLGLVISKNLIENMNGTIEVWSAPNLGSEFRISIPFTISGAPLTHIKKLPLRALVVEDHPTLHHVLVRHLHSMCDQAAGVYSWKEARERTEIEPFDVLLLDMEAPDMYGEEVWLDMLHHCVNRQILTIICTTLPGRDALERFPRNKAPDAIMVKPISSRVLYQTLKELTNRPETGAAAKLTMSQRAEFKRTHRILLVEDNEVNQTVARSLLENDNCLVDVAVNGFEALNRLQNESYDLILMDIHMPELDGIETTMRIRQNPAWRHIPIIAVTADSTLEQRKACMRAGMNDTVSKPIIPERLFEVVDRYLQEESKAKVHGLDIEQALVRFGGKSVLYDQMLRKFYEQYADAIEHLESLIALENYSGAIHFTHTLRGASSNLSAGRVYKSATILEETLTSALESPEDTGPAMLHPKLQAVADALQEVFHTIEKRPFD</sequence>
<dbReference type="CDD" id="cd12914">
    <property type="entry name" value="PDC1_DGC_like"/>
    <property type="match status" value="1"/>
</dbReference>
<dbReference type="CDD" id="cd00130">
    <property type="entry name" value="PAS"/>
    <property type="match status" value="2"/>
</dbReference>
<dbReference type="Gene3D" id="1.20.120.160">
    <property type="entry name" value="HPT domain"/>
    <property type="match status" value="1"/>
</dbReference>
<dbReference type="Pfam" id="PF01627">
    <property type="entry name" value="Hpt"/>
    <property type="match status" value="1"/>
</dbReference>
<evidence type="ECO:0000256" key="7">
    <source>
        <dbReference type="ARBA" id="ARBA00022679"/>
    </source>
</evidence>
<dbReference type="GO" id="GO:0005886">
    <property type="term" value="C:plasma membrane"/>
    <property type="evidence" value="ECO:0007669"/>
    <property type="project" value="UniProtKB-SubCell"/>
</dbReference>
<keyword evidence="12 18" id="KW-1133">Transmembrane helix</keyword>
<comment type="catalytic activity">
    <reaction evidence="1">
        <text>ATP + protein L-histidine = ADP + protein N-phospho-L-histidine.</text>
        <dbReference type="EC" id="2.7.13.3"/>
    </reaction>
</comment>
<dbReference type="PANTHER" id="PTHR45339">
    <property type="entry name" value="HYBRID SIGNAL TRANSDUCTION HISTIDINE KINASE J"/>
    <property type="match status" value="1"/>
</dbReference>
<keyword evidence="14 18" id="KW-0472">Membrane</keyword>
<feature type="modified residue" description="4-aspartylphosphate" evidence="17">
    <location>
        <position position="916"/>
    </location>
</feature>
<dbReference type="CDD" id="cd16922">
    <property type="entry name" value="HATPase_EvgS-ArcB-TorS-like"/>
    <property type="match status" value="1"/>
</dbReference>
<dbReference type="InterPro" id="IPR005467">
    <property type="entry name" value="His_kinase_dom"/>
</dbReference>
<dbReference type="CDD" id="cd17546">
    <property type="entry name" value="REC_hyHK_CKI1_RcsC-like"/>
    <property type="match status" value="1"/>
</dbReference>
<keyword evidence="10" id="KW-0418">Kinase</keyword>
<dbReference type="SMART" id="SM00086">
    <property type="entry name" value="PAC"/>
    <property type="match status" value="2"/>
</dbReference>
<organism evidence="25 26">
    <name type="scientific">Paenibacillus sedimenti</name>
    <dbReference type="NCBI Taxonomy" id="2770274"/>
    <lineage>
        <taxon>Bacteria</taxon>
        <taxon>Bacillati</taxon>
        <taxon>Bacillota</taxon>
        <taxon>Bacilli</taxon>
        <taxon>Bacillales</taxon>
        <taxon>Paenibacillaceae</taxon>
        <taxon>Paenibacillus</taxon>
    </lineage>
</organism>